<keyword evidence="3 11" id="KW-0479">Metal-binding</keyword>
<evidence type="ECO:0000313" key="12">
    <source>
        <dbReference type="EMBL" id="HIV09144.1"/>
    </source>
</evidence>
<dbReference type="AlphaFoldDB" id="A0A9D1NNA1"/>
<keyword evidence="2 11" id="KW-0436">Ligase</keyword>
<evidence type="ECO:0000256" key="7">
    <source>
        <dbReference type="ARBA" id="ARBA00022840"/>
    </source>
</evidence>
<dbReference type="GO" id="GO:0005524">
    <property type="term" value="F:ATP binding"/>
    <property type="evidence" value="ECO:0007669"/>
    <property type="project" value="UniProtKB-UniRule"/>
</dbReference>
<keyword evidence="7 11" id="KW-0067">ATP-binding</keyword>
<comment type="function">
    <text evidence="11">Catalyzes the ATP-dependent conversion of 7-carboxy-7-deazaguanine (CDG) to 7-cyano-7-deazaguanine (preQ(0)).</text>
</comment>
<dbReference type="Gene3D" id="3.40.50.620">
    <property type="entry name" value="HUPs"/>
    <property type="match status" value="1"/>
</dbReference>
<evidence type="ECO:0000256" key="9">
    <source>
        <dbReference type="ARBA" id="ARBA00039149"/>
    </source>
</evidence>
<comment type="similarity">
    <text evidence="8 11">Belongs to the QueC family.</text>
</comment>
<dbReference type="NCBIfam" id="TIGR00364">
    <property type="entry name" value="7-cyano-7-deazaguanine synthase QueC"/>
    <property type="match status" value="1"/>
</dbReference>
<evidence type="ECO:0000256" key="10">
    <source>
        <dbReference type="ARBA" id="ARBA00047890"/>
    </source>
</evidence>
<gene>
    <name evidence="11 12" type="primary">queC</name>
    <name evidence="12" type="ORF">IAC79_03405</name>
</gene>
<reference evidence="12" key="2">
    <citation type="journal article" date="2021" name="PeerJ">
        <title>Extensive microbial diversity within the chicken gut microbiome revealed by metagenomics and culture.</title>
        <authorList>
            <person name="Gilroy R."/>
            <person name="Ravi A."/>
            <person name="Getino M."/>
            <person name="Pursley I."/>
            <person name="Horton D.L."/>
            <person name="Alikhan N.F."/>
            <person name="Baker D."/>
            <person name="Gharbi K."/>
            <person name="Hall N."/>
            <person name="Watson M."/>
            <person name="Adriaenssens E.M."/>
            <person name="Foster-Nyarko E."/>
            <person name="Jarju S."/>
            <person name="Secka A."/>
            <person name="Antonio M."/>
            <person name="Oren A."/>
            <person name="Chaudhuri R.R."/>
            <person name="La Ragione R."/>
            <person name="Hildebrand F."/>
            <person name="Pallen M.J."/>
        </authorList>
    </citation>
    <scope>NUCLEOTIDE SEQUENCE</scope>
    <source>
        <strain evidence="12">35461</strain>
    </source>
</reference>
<keyword evidence="4 11" id="KW-0547">Nucleotide-binding</keyword>
<dbReference type="PANTHER" id="PTHR42914">
    <property type="entry name" value="7-CYANO-7-DEAZAGUANINE SYNTHASE"/>
    <property type="match status" value="1"/>
</dbReference>
<dbReference type="GO" id="GO:0016879">
    <property type="term" value="F:ligase activity, forming carbon-nitrogen bonds"/>
    <property type="evidence" value="ECO:0007669"/>
    <property type="project" value="UniProtKB-UniRule"/>
</dbReference>
<evidence type="ECO:0000256" key="4">
    <source>
        <dbReference type="ARBA" id="ARBA00022741"/>
    </source>
</evidence>
<dbReference type="EC" id="6.3.4.20" evidence="9 11"/>
<dbReference type="InterPro" id="IPR018317">
    <property type="entry name" value="QueC"/>
</dbReference>
<evidence type="ECO:0000313" key="13">
    <source>
        <dbReference type="Proteomes" id="UP000886845"/>
    </source>
</evidence>
<evidence type="ECO:0000256" key="11">
    <source>
        <dbReference type="HAMAP-Rule" id="MF_01633"/>
    </source>
</evidence>
<reference evidence="12" key="1">
    <citation type="submission" date="2020-10" db="EMBL/GenBank/DDBJ databases">
        <authorList>
            <person name="Gilroy R."/>
        </authorList>
    </citation>
    <scope>NUCLEOTIDE SEQUENCE</scope>
    <source>
        <strain evidence="12">35461</strain>
    </source>
</reference>
<comment type="cofactor">
    <cofactor evidence="11">
        <name>Zn(2+)</name>
        <dbReference type="ChEBI" id="CHEBI:29105"/>
    </cofactor>
    <text evidence="11">Binds 1 zinc ion per subunit.</text>
</comment>
<keyword evidence="6 11" id="KW-0862">Zinc</keyword>
<feature type="binding site" evidence="11">
    <location>
        <position position="203"/>
    </location>
    <ligand>
        <name>Zn(2+)</name>
        <dbReference type="ChEBI" id="CHEBI:29105"/>
    </ligand>
</feature>
<keyword evidence="5 11" id="KW-0671">Queuosine biosynthesis</keyword>
<dbReference type="InterPro" id="IPR014729">
    <property type="entry name" value="Rossmann-like_a/b/a_fold"/>
</dbReference>
<name>A0A9D1NNA1_9BACT</name>
<comment type="catalytic activity">
    <reaction evidence="10 11">
        <text>7-carboxy-7-carbaguanine + NH4(+) + 2 ATP = 7-cyano-7-carbaguanine + 2 AMP + 2 diphosphate + 2 H(+)</text>
        <dbReference type="Rhea" id="RHEA:27982"/>
        <dbReference type="ChEBI" id="CHEBI:15378"/>
        <dbReference type="ChEBI" id="CHEBI:28938"/>
        <dbReference type="ChEBI" id="CHEBI:30616"/>
        <dbReference type="ChEBI" id="CHEBI:33019"/>
        <dbReference type="ChEBI" id="CHEBI:45075"/>
        <dbReference type="ChEBI" id="CHEBI:61036"/>
        <dbReference type="ChEBI" id="CHEBI:456215"/>
        <dbReference type="EC" id="6.3.4.20"/>
    </reaction>
</comment>
<feature type="binding site" evidence="11">
    <location>
        <position position="200"/>
    </location>
    <ligand>
        <name>Zn(2+)</name>
        <dbReference type="ChEBI" id="CHEBI:29105"/>
    </ligand>
</feature>
<dbReference type="SUPFAM" id="SSF52402">
    <property type="entry name" value="Adenine nucleotide alpha hydrolases-like"/>
    <property type="match status" value="1"/>
</dbReference>
<dbReference type="PIRSF" id="PIRSF006293">
    <property type="entry name" value="ExsB"/>
    <property type="match status" value="1"/>
</dbReference>
<evidence type="ECO:0000256" key="3">
    <source>
        <dbReference type="ARBA" id="ARBA00022723"/>
    </source>
</evidence>
<organism evidence="12 13">
    <name type="scientific">Candidatus Spyradenecus faecavium</name>
    <dbReference type="NCBI Taxonomy" id="2840947"/>
    <lineage>
        <taxon>Bacteria</taxon>
        <taxon>Pseudomonadati</taxon>
        <taxon>Lentisphaerota</taxon>
        <taxon>Lentisphaeria</taxon>
        <taxon>Lentisphaerales</taxon>
        <taxon>Lentisphaeraceae</taxon>
        <taxon>Lentisphaeraceae incertae sedis</taxon>
        <taxon>Candidatus Spyradenecus</taxon>
    </lineage>
</organism>
<dbReference type="EMBL" id="DVOR01000106">
    <property type="protein sequence ID" value="HIV09144.1"/>
    <property type="molecule type" value="Genomic_DNA"/>
</dbReference>
<feature type="binding site" evidence="11">
    <location>
        <begin position="8"/>
        <end position="18"/>
    </location>
    <ligand>
        <name>ATP</name>
        <dbReference type="ChEBI" id="CHEBI:30616"/>
    </ligand>
</feature>
<dbReference type="Proteomes" id="UP000886845">
    <property type="component" value="Unassembled WGS sequence"/>
</dbReference>
<comment type="caution">
    <text evidence="12">The sequence shown here is derived from an EMBL/GenBank/DDBJ whole genome shotgun (WGS) entry which is preliminary data.</text>
</comment>
<dbReference type="Pfam" id="PF06508">
    <property type="entry name" value="QueC"/>
    <property type="match status" value="1"/>
</dbReference>
<evidence type="ECO:0000256" key="2">
    <source>
        <dbReference type="ARBA" id="ARBA00022598"/>
    </source>
</evidence>
<feature type="binding site" evidence="11">
    <location>
        <position position="197"/>
    </location>
    <ligand>
        <name>Zn(2+)</name>
        <dbReference type="ChEBI" id="CHEBI:29105"/>
    </ligand>
</feature>
<comment type="pathway">
    <text evidence="1 11">Purine metabolism; 7-cyano-7-deazaguanine biosynthesis.</text>
</comment>
<dbReference type="GO" id="GO:0008616">
    <property type="term" value="P:tRNA queuosine(34) biosynthetic process"/>
    <property type="evidence" value="ECO:0007669"/>
    <property type="project" value="UniProtKB-UniRule"/>
</dbReference>
<protein>
    <recommendedName>
        <fullName evidence="9 11">7-cyano-7-deazaguanine synthase</fullName>
        <ecNumber evidence="9 11">6.3.4.20</ecNumber>
    </recommendedName>
    <alternativeName>
        <fullName evidence="11">7-cyano-7-carbaguanine synthase</fullName>
    </alternativeName>
    <alternativeName>
        <fullName evidence="11">PreQ(0) synthase</fullName>
    </alternativeName>
    <alternativeName>
        <fullName evidence="11">Queuosine biosynthesis protein QueC</fullName>
    </alternativeName>
</protein>
<evidence type="ECO:0000256" key="5">
    <source>
        <dbReference type="ARBA" id="ARBA00022785"/>
    </source>
</evidence>
<dbReference type="HAMAP" id="MF_01633">
    <property type="entry name" value="QueC"/>
    <property type="match status" value="1"/>
</dbReference>
<dbReference type="GO" id="GO:0008270">
    <property type="term" value="F:zinc ion binding"/>
    <property type="evidence" value="ECO:0007669"/>
    <property type="project" value="UniProtKB-UniRule"/>
</dbReference>
<dbReference type="PANTHER" id="PTHR42914:SF1">
    <property type="entry name" value="7-CYANO-7-DEAZAGUANINE SYNTHASE"/>
    <property type="match status" value="1"/>
</dbReference>
<evidence type="ECO:0000256" key="1">
    <source>
        <dbReference type="ARBA" id="ARBA00005061"/>
    </source>
</evidence>
<feature type="binding site" evidence="11">
    <location>
        <position position="188"/>
    </location>
    <ligand>
        <name>Zn(2+)</name>
        <dbReference type="ChEBI" id="CHEBI:29105"/>
    </ligand>
</feature>
<evidence type="ECO:0000256" key="8">
    <source>
        <dbReference type="ARBA" id="ARBA00037993"/>
    </source>
</evidence>
<dbReference type="CDD" id="cd01995">
    <property type="entry name" value="QueC-like"/>
    <property type="match status" value="1"/>
</dbReference>
<sequence length="220" mass="23992">MEPTLVVFSGGQDSTTCLLQAIAERGAANVHTVTFAYGQRHKLEVELAEGLAKELGVASHKTITVDWYKDITHNALMDTDTPIAKEAGASCPNTFVDGRNALFLLTAAIYAKGLGIHDLTIGVSEADYSGYPDCREAFVKSMEQTLRLAMDWPFRILAPLQHLTKEQEWALADKLGRLDFVRTRTLTCYEGIPGDGCGKCPACRLRAAGLEAYLRGKGAR</sequence>
<accession>A0A9D1NNA1</accession>
<proteinExistence type="inferred from homology"/>
<evidence type="ECO:0000256" key="6">
    <source>
        <dbReference type="ARBA" id="ARBA00022833"/>
    </source>
</evidence>